<evidence type="ECO:0000313" key="1">
    <source>
        <dbReference type="EMBL" id="QYA18604.1"/>
    </source>
</evidence>
<gene>
    <name evidence="1" type="ORF">KOM_12_335</name>
</gene>
<name>A0A8F8KR22_9VIRU</name>
<reference evidence="1" key="1">
    <citation type="submission" date="2021-06" db="EMBL/GenBank/DDBJ databases">
        <authorList>
            <person name="Rolland C."/>
        </authorList>
    </citation>
    <scope>NUCLEOTIDE SEQUENCE</scope>
    <source>
        <strain evidence="1">347.936635</strain>
    </source>
</reference>
<protein>
    <submittedName>
        <fullName evidence="1">Uncharacterized protein</fullName>
    </submittedName>
</protein>
<sequence length="279" mass="29441">MAELLIPIVKKTLIPGRESRNPNISVAKKIRADRVVAGRTATEDFVFDFSVVAPMTDKGQTWVYNEDGEVAALDVGTDGQILRADSAAATGVAWSDDPTTLLTDAGDLLTFDGDSGAATVLIHPGPSNQGYVLSSADPTVGTGLTWKVPTLLSQATSTVTSSSAPLLGGSDSFTVSWQRISTNWVRLEFSEISFTAQASANLRFDLPAGFPLPAVENRYLVSTKNGATIADGQLYLNPAAAAGQMVTIAPNRDFSGFSPSFTSAASCKVYSFSIEYRSA</sequence>
<accession>A0A8F8KR22</accession>
<dbReference type="EMBL" id="MZ420154">
    <property type="protein sequence ID" value="QYA18604.1"/>
    <property type="molecule type" value="Genomic_DNA"/>
</dbReference>
<organism evidence="1">
    <name type="scientific">Clandestinovirus</name>
    <dbReference type="NCBI Taxonomy" id="2831644"/>
    <lineage>
        <taxon>Viruses</taxon>
    </lineage>
</organism>
<proteinExistence type="predicted"/>